<evidence type="ECO:0000256" key="1">
    <source>
        <dbReference type="SAM" id="MobiDB-lite"/>
    </source>
</evidence>
<dbReference type="EMBL" id="NSKE01000007">
    <property type="protein sequence ID" value="PAU93695.1"/>
    <property type="molecule type" value="Genomic_DNA"/>
</dbReference>
<dbReference type="RefSeq" id="WP_095606886.1">
    <property type="nucleotide sequence ID" value="NZ_NSKE01000007.1"/>
</dbReference>
<sequence>MVSVVERFKPQSISVYSDSISTPERPTFTAQEDTIEENTAEEYRTPSATPEDLAPGTVLVKAVVISADLDREANKELTIKSEEILGYASATSPIAVEQELTVSADWF</sequence>
<name>A0A2A2GA28_9BACT</name>
<evidence type="ECO:0000313" key="3">
    <source>
        <dbReference type="Proteomes" id="UP000218831"/>
    </source>
</evidence>
<protein>
    <submittedName>
        <fullName evidence="2">Uncharacterized protein</fullName>
    </submittedName>
</protein>
<proteinExistence type="predicted"/>
<dbReference type="AlphaFoldDB" id="A0A2A2GA28"/>
<comment type="caution">
    <text evidence="2">The sequence shown here is derived from an EMBL/GenBank/DDBJ whole genome shotgun (WGS) entry which is preliminary data.</text>
</comment>
<gene>
    <name evidence="2" type="ORF">CK503_11125</name>
</gene>
<keyword evidence="3" id="KW-1185">Reference proteome</keyword>
<evidence type="ECO:0000313" key="2">
    <source>
        <dbReference type="EMBL" id="PAU93695.1"/>
    </source>
</evidence>
<feature type="compositionally biased region" description="Polar residues" evidence="1">
    <location>
        <begin position="17"/>
        <end position="32"/>
    </location>
</feature>
<organism evidence="2 3">
    <name type="scientific">Fodinibius salipaludis</name>
    <dbReference type="NCBI Taxonomy" id="2032627"/>
    <lineage>
        <taxon>Bacteria</taxon>
        <taxon>Pseudomonadati</taxon>
        <taxon>Balneolota</taxon>
        <taxon>Balneolia</taxon>
        <taxon>Balneolales</taxon>
        <taxon>Balneolaceae</taxon>
        <taxon>Fodinibius</taxon>
    </lineage>
</organism>
<dbReference type="Proteomes" id="UP000218831">
    <property type="component" value="Unassembled WGS sequence"/>
</dbReference>
<reference evidence="2 3" key="1">
    <citation type="submission" date="2017-08" db="EMBL/GenBank/DDBJ databases">
        <title>Aliifodinibius alkalisoli sp. nov., isolated from saline alkaline soil.</title>
        <authorList>
            <person name="Liu D."/>
            <person name="Zhang G."/>
        </authorList>
    </citation>
    <scope>NUCLEOTIDE SEQUENCE [LARGE SCALE GENOMIC DNA]</scope>
    <source>
        <strain evidence="2 3">WN023</strain>
    </source>
</reference>
<accession>A0A2A2GA28</accession>
<feature type="region of interest" description="Disordered" evidence="1">
    <location>
        <begin position="17"/>
        <end position="51"/>
    </location>
</feature>